<accession>A0ABW5ZZD5</accession>
<keyword evidence="1" id="KW-0732">Signal</keyword>
<gene>
    <name evidence="2" type="ORF">ACFS6H_01635</name>
</gene>
<organism evidence="2 3">
    <name type="scientific">Terrimonas rubra</name>
    <dbReference type="NCBI Taxonomy" id="1035890"/>
    <lineage>
        <taxon>Bacteria</taxon>
        <taxon>Pseudomonadati</taxon>
        <taxon>Bacteroidota</taxon>
        <taxon>Chitinophagia</taxon>
        <taxon>Chitinophagales</taxon>
        <taxon>Chitinophagaceae</taxon>
        <taxon>Terrimonas</taxon>
    </lineage>
</organism>
<dbReference type="RefSeq" id="WP_386094426.1">
    <property type="nucleotide sequence ID" value="NZ_JBHUOZ010000001.1"/>
</dbReference>
<reference evidence="3" key="1">
    <citation type="journal article" date="2019" name="Int. J. Syst. Evol. Microbiol.">
        <title>The Global Catalogue of Microorganisms (GCM) 10K type strain sequencing project: providing services to taxonomists for standard genome sequencing and annotation.</title>
        <authorList>
            <consortium name="The Broad Institute Genomics Platform"/>
            <consortium name="The Broad Institute Genome Sequencing Center for Infectious Disease"/>
            <person name="Wu L."/>
            <person name="Ma J."/>
        </authorList>
    </citation>
    <scope>NUCLEOTIDE SEQUENCE [LARGE SCALE GENOMIC DNA]</scope>
    <source>
        <strain evidence="3">KCTC 23299</strain>
    </source>
</reference>
<keyword evidence="3" id="KW-1185">Reference proteome</keyword>
<dbReference type="Proteomes" id="UP001597511">
    <property type="component" value="Unassembled WGS sequence"/>
</dbReference>
<name>A0ABW5ZZD5_9BACT</name>
<evidence type="ECO:0000313" key="2">
    <source>
        <dbReference type="EMBL" id="MFD2918390.1"/>
    </source>
</evidence>
<evidence type="ECO:0000313" key="3">
    <source>
        <dbReference type="Proteomes" id="UP001597511"/>
    </source>
</evidence>
<feature type="signal peptide" evidence="1">
    <location>
        <begin position="1"/>
        <end position="25"/>
    </location>
</feature>
<comment type="caution">
    <text evidence="2">The sequence shown here is derived from an EMBL/GenBank/DDBJ whole genome shotgun (WGS) entry which is preliminary data.</text>
</comment>
<sequence>MKLIVFIAAFFMLFLVLKPGITAMAATSAPSCCGGVCMPGEENEERELPGKENRQNTCNPFQACCAFVSLCENRQFDLPARPEPAAAQTFSTYQASFIFRYSSDFWQPPRVV</sequence>
<dbReference type="EMBL" id="JBHUOZ010000001">
    <property type="protein sequence ID" value="MFD2918390.1"/>
    <property type="molecule type" value="Genomic_DNA"/>
</dbReference>
<evidence type="ECO:0000256" key="1">
    <source>
        <dbReference type="SAM" id="SignalP"/>
    </source>
</evidence>
<protein>
    <submittedName>
        <fullName evidence="2">Uncharacterized protein</fullName>
    </submittedName>
</protein>
<feature type="chain" id="PRO_5047502913" evidence="1">
    <location>
        <begin position="26"/>
        <end position="112"/>
    </location>
</feature>
<proteinExistence type="predicted"/>